<gene>
    <name evidence="2" type="ORF">EZS28_006258</name>
</gene>
<dbReference type="InterPro" id="IPR029071">
    <property type="entry name" value="Ubiquitin-like_domsf"/>
</dbReference>
<dbReference type="SMART" id="SM00213">
    <property type="entry name" value="UBQ"/>
    <property type="match status" value="1"/>
</dbReference>
<dbReference type="PROSITE" id="PS50053">
    <property type="entry name" value="UBIQUITIN_2"/>
    <property type="match status" value="1"/>
</dbReference>
<dbReference type="SUPFAM" id="SSF54236">
    <property type="entry name" value="Ubiquitin-like"/>
    <property type="match status" value="1"/>
</dbReference>
<feature type="domain" description="Ubiquitin-like" evidence="1">
    <location>
        <begin position="12"/>
        <end position="83"/>
    </location>
</feature>
<dbReference type="InterPro" id="IPR000626">
    <property type="entry name" value="Ubiquitin-like_dom"/>
</dbReference>
<proteinExistence type="predicted"/>
<dbReference type="PRINTS" id="PR00348">
    <property type="entry name" value="UBIQUITIN"/>
</dbReference>
<dbReference type="EMBL" id="SNRW01001006">
    <property type="protein sequence ID" value="KAA6398212.1"/>
    <property type="molecule type" value="Genomic_DNA"/>
</dbReference>
<feature type="non-terminal residue" evidence="2">
    <location>
        <position position="1"/>
    </location>
</feature>
<accession>A0A5J4WUF3</accession>
<dbReference type="Gene3D" id="3.10.20.90">
    <property type="entry name" value="Phosphatidylinositol 3-kinase Catalytic Subunit, Chain A, domain 1"/>
    <property type="match status" value="1"/>
</dbReference>
<sequence>RINSASQLPEDLQIYVNMISGKMIPLYLDNSYTIDQIKHQIEEQEKCSLFSQKIIFGGRQLDEERTLKEYGIQNGAILDIDLQPEVFQIQRKLSTFGSKSSLTSLSRQQSFRSQGPSPLEVLIKQDLAIQIKTSTG</sequence>
<reference evidence="2 3" key="1">
    <citation type="submission" date="2019-03" db="EMBL/GenBank/DDBJ databases">
        <title>Single cell metagenomics reveals metabolic interactions within the superorganism composed of flagellate Streblomastix strix and complex community of Bacteroidetes bacteria on its surface.</title>
        <authorList>
            <person name="Treitli S.C."/>
            <person name="Kolisko M."/>
            <person name="Husnik F."/>
            <person name="Keeling P."/>
            <person name="Hampl V."/>
        </authorList>
    </citation>
    <scope>NUCLEOTIDE SEQUENCE [LARGE SCALE GENOMIC DNA]</scope>
    <source>
        <strain evidence="2">ST1C</strain>
    </source>
</reference>
<dbReference type="Proteomes" id="UP000324800">
    <property type="component" value="Unassembled WGS sequence"/>
</dbReference>
<dbReference type="Pfam" id="PF00240">
    <property type="entry name" value="ubiquitin"/>
    <property type="match status" value="1"/>
</dbReference>
<evidence type="ECO:0000313" key="3">
    <source>
        <dbReference type="Proteomes" id="UP000324800"/>
    </source>
</evidence>
<dbReference type="InterPro" id="IPR050158">
    <property type="entry name" value="Ubiquitin_ubiquitin-like"/>
</dbReference>
<comment type="caution">
    <text evidence="2">The sequence shown here is derived from an EMBL/GenBank/DDBJ whole genome shotgun (WGS) entry which is preliminary data.</text>
</comment>
<dbReference type="CDD" id="cd17039">
    <property type="entry name" value="Ubl_ubiquitin_like"/>
    <property type="match status" value="1"/>
</dbReference>
<dbReference type="OrthoDB" id="1043111at2759"/>
<name>A0A5J4WUF3_9EUKA</name>
<organism evidence="2 3">
    <name type="scientific">Streblomastix strix</name>
    <dbReference type="NCBI Taxonomy" id="222440"/>
    <lineage>
        <taxon>Eukaryota</taxon>
        <taxon>Metamonada</taxon>
        <taxon>Preaxostyla</taxon>
        <taxon>Oxymonadida</taxon>
        <taxon>Streblomastigidae</taxon>
        <taxon>Streblomastix</taxon>
    </lineage>
</organism>
<evidence type="ECO:0000313" key="2">
    <source>
        <dbReference type="EMBL" id="KAA6398212.1"/>
    </source>
</evidence>
<dbReference type="InterPro" id="IPR019956">
    <property type="entry name" value="Ubiquitin_dom"/>
</dbReference>
<dbReference type="AlphaFoldDB" id="A0A5J4WUF3"/>
<protein>
    <recommendedName>
        <fullName evidence="1">Ubiquitin-like domain-containing protein</fullName>
    </recommendedName>
</protein>
<dbReference type="PANTHER" id="PTHR10666">
    <property type="entry name" value="UBIQUITIN"/>
    <property type="match status" value="1"/>
</dbReference>
<evidence type="ECO:0000259" key="1">
    <source>
        <dbReference type="PROSITE" id="PS50053"/>
    </source>
</evidence>